<dbReference type="Pfam" id="PF01814">
    <property type="entry name" value="Hemerythrin"/>
    <property type="match status" value="1"/>
</dbReference>
<evidence type="ECO:0000259" key="1">
    <source>
        <dbReference type="Pfam" id="PF01814"/>
    </source>
</evidence>
<proteinExistence type="predicted"/>
<evidence type="ECO:0000313" key="3">
    <source>
        <dbReference type="Proteomes" id="UP001595699"/>
    </source>
</evidence>
<accession>A0ABV7YL84</accession>
<dbReference type="InterPro" id="IPR053206">
    <property type="entry name" value="Dimeric_xanthone_biosynth"/>
</dbReference>
<comment type="caution">
    <text evidence="2">The sequence shown here is derived from an EMBL/GenBank/DDBJ whole genome shotgun (WGS) entry which is preliminary data.</text>
</comment>
<reference evidence="3" key="1">
    <citation type="journal article" date="2019" name="Int. J. Syst. Evol. Microbiol.">
        <title>The Global Catalogue of Microorganisms (GCM) 10K type strain sequencing project: providing services to taxonomists for standard genome sequencing and annotation.</title>
        <authorList>
            <consortium name="The Broad Institute Genomics Platform"/>
            <consortium name="The Broad Institute Genome Sequencing Center for Infectious Disease"/>
            <person name="Wu L."/>
            <person name="Ma J."/>
        </authorList>
    </citation>
    <scope>NUCLEOTIDE SEQUENCE [LARGE SCALE GENOMIC DNA]</scope>
    <source>
        <strain evidence="3">CGMCC 4.7241</strain>
    </source>
</reference>
<dbReference type="EMBL" id="JBHRZH010000043">
    <property type="protein sequence ID" value="MFC3765797.1"/>
    <property type="molecule type" value="Genomic_DNA"/>
</dbReference>
<dbReference type="InterPro" id="IPR012312">
    <property type="entry name" value="Hemerythrin-like"/>
</dbReference>
<dbReference type="RefSeq" id="WP_372442371.1">
    <property type="nucleotide sequence ID" value="NZ_JAFBCM010000001.1"/>
</dbReference>
<name>A0ABV7YL84_9ACTN</name>
<dbReference type="PANTHER" id="PTHR38048">
    <property type="entry name" value="EXPRESSED PROTEIN"/>
    <property type="match status" value="1"/>
</dbReference>
<protein>
    <submittedName>
        <fullName evidence="2">Hemerythrin domain-containing protein</fullName>
    </submittedName>
</protein>
<gene>
    <name evidence="2" type="ORF">ACFOUW_33525</name>
</gene>
<sequence>MEQVAAGTMDAGRARSELSTMTVRQNNWTLGTYCESYCRFVTMHHGAEDAQLFPHLRRSDPALVPVMDRLQQEHRVIHAVLDRVDLALVALVDGTGDIDGLRNVVDLMTDTLLSHLAYEEREVLEPLARFPLH</sequence>
<feature type="domain" description="Hemerythrin-like" evidence="1">
    <location>
        <begin position="32"/>
        <end position="124"/>
    </location>
</feature>
<dbReference type="PANTHER" id="PTHR38048:SF2">
    <property type="entry name" value="HEMERYTHRIN-LIKE DOMAIN-CONTAINING PROTEIN"/>
    <property type="match status" value="1"/>
</dbReference>
<organism evidence="2 3">
    <name type="scientific">Tenggerimyces flavus</name>
    <dbReference type="NCBI Taxonomy" id="1708749"/>
    <lineage>
        <taxon>Bacteria</taxon>
        <taxon>Bacillati</taxon>
        <taxon>Actinomycetota</taxon>
        <taxon>Actinomycetes</taxon>
        <taxon>Propionibacteriales</taxon>
        <taxon>Nocardioidaceae</taxon>
        <taxon>Tenggerimyces</taxon>
    </lineage>
</organism>
<evidence type="ECO:0000313" key="2">
    <source>
        <dbReference type="EMBL" id="MFC3765797.1"/>
    </source>
</evidence>
<keyword evidence="3" id="KW-1185">Reference proteome</keyword>
<dbReference type="Gene3D" id="1.20.120.520">
    <property type="entry name" value="nmb1532 protein domain like"/>
    <property type="match status" value="1"/>
</dbReference>
<dbReference type="Proteomes" id="UP001595699">
    <property type="component" value="Unassembled WGS sequence"/>
</dbReference>